<protein>
    <submittedName>
        <fullName evidence="1">Uncharacterized protein</fullName>
    </submittedName>
</protein>
<dbReference type="EMBL" id="KQ979657">
    <property type="protein sequence ID" value="KYN19915.1"/>
    <property type="molecule type" value="Genomic_DNA"/>
</dbReference>
<proteinExistence type="predicted"/>
<gene>
    <name evidence="1" type="ORF">ALC57_07684</name>
</gene>
<accession>A0A195E404</accession>
<organism evidence="1 2">
    <name type="scientific">Trachymyrmex cornetzi</name>
    <dbReference type="NCBI Taxonomy" id="471704"/>
    <lineage>
        <taxon>Eukaryota</taxon>
        <taxon>Metazoa</taxon>
        <taxon>Ecdysozoa</taxon>
        <taxon>Arthropoda</taxon>
        <taxon>Hexapoda</taxon>
        <taxon>Insecta</taxon>
        <taxon>Pterygota</taxon>
        <taxon>Neoptera</taxon>
        <taxon>Endopterygota</taxon>
        <taxon>Hymenoptera</taxon>
        <taxon>Apocrita</taxon>
        <taxon>Aculeata</taxon>
        <taxon>Formicoidea</taxon>
        <taxon>Formicidae</taxon>
        <taxon>Myrmicinae</taxon>
        <taxon>Trachymyrmex</taxon>
    </lineage>
</organism>
<dbReference type="Proteomes" id="UP000078492">
    <property type="component" value="Unassembled WGS sequence"/>
</dbReference>
<feature type="non-terminal residue" evidence="1">
    <location>
        <position position="1"/>
    </location>
</feature>
<dbReference type="STRING" id="471704.A0A195E404"/>
<dbReference type="AlphaFoldDB" id="A0A195E404"/>
<sequence>LSTGQPTYWPTDRRKILDYIDFCIIKGIVSSYLTIELYFELLSSPIIVTRYLQQ</sequence>
<evidence type="ECO:0000313" key="1">
    <source>
        <dbReference type="EMBL" id="KYN19915.1"/>
    </source>
</evidence>
<keyword evidence="2" id="KW-1185">Reference proteome</keyword>
<evidence type="ECO:0000313" key="2">
    <source>
        <dbReference type="Proteomes" id="UP000078492"/>
    </source>
</evidence>
<name>A0A195E404_9HYME</name>
<reference evidence="1 2" key="1">
    <citation type="submission" date="2015-09" db="EMBL/GenBank/DDBJ databases">
        <title>Trachymyrmex cornetzi WGS genome.</title>
        <authorList>
            <person name="Nygaard S."/>
            <person name="Hu H."/>
            <person name="Boomsma J."/>
            <person name="Zhang G."/>
        </authorList>
    </citation>
    <scope>NUCLEOTIDE SEQUENCE [LARGE SCALE GENOMIC DNA]</scope>
    <source>
        <strain evidence="1">Tcor2-1</strain>
        <tissue evidence="1">Whole body</tissue>
    </source>
</reference>